<evidence type="ECO:0000313" key="2">
    <source>
        <dbReference type="EMBL" id="PNH12644.1"/>
    </source>
</evidence>
<sequence length="118" mass="11615">MEVWYDAPGKNAVPHCTAAVSDESEDSGTPHMLASQPPKDRAAKEAAQRAAVAAAAAAAPRGGALPTGSNGAVAPAAAVAQVTCGTGGEAMHASFFTACTTWASMFMDGRVAGGPAAE</sequence>
<proteinExistence type="predicted"/>
<feature type="region of interest" description="Disordered" evidence="1">
    <location>
        <begin position="19"/>
        <end position="47"/>
    </location>
</feature>
<name>A0A2J8AJF8_9CHLO</name>
<evidence type="ECO:0000313" key="3">
    <source>
        <dbReference type="Proteomes" id="UP000236333"/>
    </source>
</evidence>
<protein>
    <submittedName>
        <fullName evidence="2">Uncharacterized protein</fullName>
    </submittedName>
</protein>
<comment type="caution">
    <text evidence="2">The sequence shown here is derived from an EMBL/GenBank/DDBJ whole genome shotgun (WGS) entry which is preliminary data.</text>
</comment>
<accession>A0A2J8AJF8</accession>
<organism evidence="2 3">
    <name type="scientific">Tetrabaena socialis</name>
    <dbReference type="NCBI Taxonomy" id="47790"/>
    <lineage>
        <taxon>Eukaryota</taxon>
        <taxon>Viridiplantae</taxon>
        <taxon>Chlorophyta</taxon>
        <taxon>core chlorophytes</taxon>
        <taxon>Chlorophyceae</taxon>
        <taxon>CS clade</taxon>
        <taxon>Chlamydomonadales</taxon>
        <taxon>Tetrabaenaceae</taxon>
        <taxon>Tetrabaena</taxon>
    </lineage>
</organism>
<dbReference type="AlphaFoldDB" id="A0A2J8AJF8"/>
<keyword evidence="3" id="KW-1185">Reference proteome</keyword>
<gene>
    <name evidence="2" type="ORF">TSOC_000400</name>
</gene>
<evidence type="ECO:0000256" key="1">
    <source>
        <dbReference type="SAM" id="MobiDB-lite"/>
    </source>
</evidence>
<reference evidence="2 3" key="1">
    <citation type="journal article" date="2017" name="Mol. Biol. Evol.">
        <title>The 4-celled Tetrabaena socialis nuclear genome reveals the essential components for genetic control of cell number at the origin of multicellularity in the volvocine lineage.</title>
        <authorList>
            <person name="Featherston J."/>
            <person name="Arakaki Y."/>
            <person name="Hanschen E.R."/>
            <person name="Ferris P.J."/>
            <person name="Michod R.E."/>
            <person name="Olson B.J.S.C."/>
            <person name="Nozaki H."/>
            <person name="Durand P.M."/>
        </authorList>
    </citation>
    <scope>NUCLEOTIDE SEQUENCE [LARGE SCALE GENOMIC DNA]</scope>
    <source>
        <strain evidence="2 3">NIES-571</strain>
    </source>
</reference>
<feature type="compositionally biased region" description="Basic and acidic residues" evidence="1">
    <location>
        <begin position="38"/>
        <end position="47"/>
    </location>
</feature>
<dbReference type="EMBL" id="PGGS01000006">
    <property type="protein sequence ID" value="PNH12644.1"/>
    <property type="molecule type" value="Genomic_DNA"/>
</dbReference>
<dbReference type="Proteomes" id="UP000236333">
    <property type="component" value="Unassembled WGS sequence"/>
</dbReference>